<dbReference type="EMBL" id="QASA01000001">
    <property type="protein sequence ID" value="RDC64077.1"/>
    <property type="molecule type" value="Genomic_DNA"/>
</dbReference>
<keyword evidence="2" id="KW-0663">Pyridoxal phosphate</keyword>
<dbReference type="InterPro" id="IPR036052">
    <property type="entry name" value="TrpB-like_PALP_sf"/>
</dbReference>
<organism evidence="4 5">
    <name type="scientific">Adhaeribacter pallidiroseus</name>
    <dbReference type="NCBI Taxonomy" id="2072847"/>
    <lineage>
        <taxon>Bacteria</taxon>
        <taxon>Pseudomonadati</taxon>
        <taxon>Bacteroidota</taxon>
        <taxon>Cytophagia</taxon>
        <taxon>Cytophagales</taxon>
        <taxon>Hymenobacteraceae</taxon>
        <taxon>Adhaeribacter</taxon>
    </lineage>
</organism>
<keyword evidence="4" id="KW-0808">Transferase</keyword>
<dbReference type="InterPro" id="IPR050214">
    <property type="entry name" value="Cys_Synth/Cystath_Beta-Synth"/>
</dbReference>
<dbReference type="CDD" id="cd01561">
    <property type="entry name" value="CBS_like"/>
    <property type="match status" value="1"/>
</dbReference>
<dbReference type="Gene3D" id="3.40.50.1100">
    <property type="match status" value="2"/>
</dbReference>
<dbReference type="AlphaFoldDB" id="A0A369QLF2"/>
<reference evidence="4 5" key="1">
    <citation type="submission" date="2018-04" db="EMBL/GenBank/DDBJ databases">
        <title>Adhaeribacter sp. HMF7616 genome sequencing and assembly.</title>
        <authorList>
            <person name="Kang H."/>
            <person name="Kang J."/>
            <person name="Cha I."/>
            <person name="Kim H."/>
            <person name="Joh K."/>
        </authorList>
    </citation>
    <scope>NUCLEOTIDE SEQUENCE [LARGE SCALE GENOMIC DNA]</scope>
    <source>
        <strain evidence="4 5">HMF7616</strain>
    </source>
</reference>
<dbReference type="Pfam" id="PF00291">
    <property type="entry name" value="PALP"/>
    <property type="match status" value="1"/>
</dbReference>
<dbReference type="EC" id="2.5.1.47" evidence="4"/>
<comment type="caution">
    <text evidence="4">The sequence shown here is derived from an EMBL/GenBank/DDBJ whole genome shotgun (WGS) entry which is preliminary data.</text>
</comment>
<evidence type="ECO:0000256" key="2">
    <source>
        <dbReference type="ARBA" id="ARBA00022898"/>
    </source>
</evidence>
<accession>A0A369QLF2</accession>
<evidence type="ECO:0000256" key="1">
    <source>
        <dbReference type="ARBA" id="ARBA00001933"/>
    </source>
</evidence>
<dbReference type="RefSeq" id="WP_115373284.1">
    <property type="nucleotide sequence ID" value="NZ_QASA01000001.1"/>
</dbReference>
<sequence>MLLTAETQDLQEQLSTLSSFIGNTPLFPITRAYSKPGVKIYAKLEWQQLGGSVKARPAFRIIQDAVKSGQLQPGQSLLDASSGNTAIAYAAIGAAIQIPVTICLPENASEERKTLLKAFGANIVYTSRFGSTDEAQEIAKQLYSDYPDRYFYADQYGNQSNWQAHYHTTANEIFRQTKGEITHFVAGLGTTGTFTGTSRKLKELNPEIELISLQPDAAMHGLEGWKHLETARVPKIYDATIANQNLAIDTYEAFDLIQKVAQKEGLLISPSAAANLAGAIKVADSIEEGVIVTVFPDNAEKYAEVLKSLF</sequence>
<dbReference type="GO" id="GO:0004124">
    <property type="term" value="F:cysteine synthase activity"/>
    <property type="evidence" value="ECO:0007669"/>
    <property type="project" value="UniProtKB-EC"/>
</dbReference>
<proteinExistence type="predicted"/>
<feature type="domain" description="Tryptophan synthase beta chain-like PALP" evidence="3">
    <location>
        <begin position="18"/>
        <end position="297"/>
    </location>
</feature>
<evidence type="ECO:0000313" key="4">
    <source>
        <dbReference type="EMBL" id="RDC64077.1"/>
    </source>
</evidence>
<comment type="cofactor">
    <cofactor evidence="1">
        <name>pyridoxal 5'-phosphate</name>
        <dbReference type="ChEBI" id="CHEBI:597326"/>
    </cofactor>
</comment>
<name>A0A369QLF2_9BACT</name>
<keyword evidence="5" id="KW-1185">Reference proteome</keyword>
<gene>
    <name evidence="4" type="primary">cysM</name>
    <name evidence="4" type="ORF">AHMF7616_02687</name>
</gene>
<dbReference type="OrthoDB" id="9808024at2"/>
<dbReference type="PANTHER" id="PTHR10314">
    <property type="entry name" value="CYSTATHIONINE BETA-SYNTHASE"/>
    <property type="match status" value="1"/>
</dbReference>
<dbReference type="Proteomes" id="UP000253919">
    <property type="component" value="Unassembled WGS sequence"/>
</dbReference>
<evidence type="ECO:0000259" key="3">
    <source>
        <dbReference type="Pfam" id="PF00291"/>
    </source>
</evidence>
<protein>
    <submittedName>
        <fullName evidence="4">Cysteine synthase</fullName>
        <ecNumber evidence="4">2.5.1.47</ecNumber>
    </submittedName>
</protein>
<dbReference type="SUPFAM" id="SSF53686">
    <property type="entry name" value="Tryptophan synthase beta subunit-like PLP-dependent enzymes"/>
    <property type="match status" value="1"/>
</dbReference>
<evidence type="ECO:0000313" key="5">
    <source>
        <dbReference type="Proteomes" id="UP000253919"/>
    </source>
</evidence>
<dbReference type="InterPro" id="IPR001926">
    <property type="entry name" value="TrpB-like_PALP"/>
</dbReference>